<evidence type="ECO:0000313" key="11">
    <source>
        <dbReference type="EMBL" id="VBB08426.1"/>
    </source>
</evidence>
<reference evidence="11 12" key="1">
    <citation type="submission" date="2018-06" db="EMBL/GenBank/DDBJ databases">
        <authorList>
            <person name="Strepis N."/>
        </authorList>
    </citation>
    <scope>NUCLEOTIDE SEQUENCE [LARGE SCALE GENOMIC DNA]</scope>
    <source>
        <strain evidence="11">LUCI</strain>
    </source>
</reference>
<dbReference type="SUPFAM" id="SSF55874">
    <property type="entry name" value="ATPase domain of HSP90 chaperone/DNA topoisomerase II/histidine kinase"/>
    <property type="match status" value="1"/>
</dbReference>
<dbReference type="PANTHER" id="PTHR34220">
    <property type="entry name" value="SENSOR HISTIDINE KINASE YPDA"/>
    <property type="match status" value="1"/>
</dbReference>
<feature type="domain" description="HAMP" evidence="10">
    <location>
        <begin position="326"/>
        <end position="378"/>
    </location>
</feature>
<dbReference type="InterPro" id="IPR010559">
    <property type="entry name" value="Sig_transdc_His_kin_internal"/>
</dbReference>
<dbReference type="Gene3D" id="3.30.450.20">
    <property type="entry name" value="PAS domain"/>
    <property type="match status" value="2"/>
</dbReference>
<dbReference type="SMART" id="SM00387">
    <property type="entry name" value="HATPase_c"/>
    <property type="match status" value="1"/>
</dbReference>
<dbReference type="Gene3D" id="3.30.565.10">
    <property type="entry name" value="Histidine kinase-like ATPase, C-terminal domain"/>
    <property type="match status" value="1"/>
</dbReference>
<keyword evidence="6 11" id="KW-0418">Kinase</keyword>
<keyword evidence="8" id="KW-0812">Transmembrane</keyword>
<sequence length="608" mass="70066">MKTLHRWLKERFKQYFLFSFKSTILSLYIPIIIFFIMIIGMASYLFAAEQITENAYRNISNAVSQTGNYLDNRLSDALEQMVALSNDPDILTIVIKDYGKIGPEDYIRVHRHIVWIQSFYKSLIDSIYINFYSGKFVLSRNMDSYHLPDISYREYRKLYQGNPYDIYWQNIHNDQWEDRRHIIRMFKLFGKEHAKTSGIIVFNFRCDFFAKVLKNSAPSKNGYLLLVSRDGPMIFKKVDSQYTITPEVLAYLQNTANREGKLEFQKPQGEKMIVIYNTLQTNQWKIAAVFPRREILANVVYIKFITVTVMILLILVAIMLSNVLAGYITKPISVLVENMKRIQGGNLHFVSHIHPLNEVGVLNQGVEDLVGRIKILLDRINKEQEIKRQLEFSIMQTQIHPHFLYNTLYSIKGLCDMNLTAEASAMVTALANFFRISVSRGNEIITVEEEVDHIRNYLFIQEMRYGDNFSYEIQVEPVVLSCKIIKLTLQPLVENAIYHGVKQKRGIGRIQVKGYLEGRFLCFEIRDNGIGMTEERLREVRQALTASGAGMQTLGVGVRSTHERLQLHYGPAAGLEIESELHQGTVVKVKIPLHTGEGEQNVQSGDCG</sequence>
<dbReference type="EMBL" id="UPPP01000090">
    <property type="protein sequence ID" value="VBB08426.1"/>
    <property type="molecule type" value="Genomic_DNA"/>
</dbReference>
<dbReference type="Pfam" id="PF06580">
    <property type="entry name" value="His_kinase"/>
    <property type="match status" value="1"/>
</dbReference>
<accession>A0A498R6S1</accession>
<protein>
    <recommendedName>
        <fullName evidence="3">histidine kinase</fullName>
        <ecNumber evidence="3">2.7.13.3</ecNumber>
    </recommendedName>
</protein>
<keyword evidence="12" id="KW-1185">Reference proteome</keyword>
<dbReference type="Pfam" id="PF02518">
    <property type="entry name" value="HATPase_c"/>
    <property type="match status" value="1"/>
</dbReference>
<keyword evidence="8" id="KW-1133">Transmembrane helix</keyword>
<organism evidence="11 12">
    <name type="scientific">Lucifera butyrica</name>
    <dbReference type="NCBI Taxonomy" id="1351585"/>
    <lineage>
        <taxon>Bacteria</taxon>
        <taxon>Bacillati</taxon>
        <taxon>Bacillota</taxon>
        <taxon>Negativicutes</taxon>
        <taxon>Veillonellales</taxon>
        <taxon>Veillonellaceae</taxon>
        <taxon>Lucifera</taxon>
    </lineage>
</organism>
<evidence type="ECO:0000256" key="2">
    <source>
        <dbReference type="ARBA" id="ARBA00004370"/>
    </source>
</evidence>
<dbReference type="GO" id="GO:0000155">
    <property type="term" value="F:phosphorelay sensor kinase activity"/>
    <property type="evidence" value="ECO:0007669"/>
    <property type="project" value="InterPro"/>
</dbReference>
<evidence type="ECO:0000256" key="5">
    <source>
        <dbReference type="ARBA" id="ARBA00022679"/>
    </source>
</evidence>
<evidence type="ECO:0000256" key="3">
    <source>
        <dbReference type="ARBA" id="ARBA00012438"/>
    </source>
</evidence>
<dbReference type="InterPro" id="IPR036890">
    <property type="entry name" value="HATPase_C_sf"/>
</dbReference>
<dbReference type="InterPro" id="IPR050640">
    <property type="entry name" value="Bact_2-comp_sensor_kinase"/>
</dbReference>
<dbReference type="PANTHER" id="PTHR34220:SF7">
    <property type="entry name" value="SENSOR HISTIDINE KINASE YPDA"/>
    <property type="match status" value="1"/>
</dbReference>
<dbReference type="Proteomes" id="UP000277811">
    <property type="component" value="Unassembled WGS sequence"/>
</dbReference>
<feature type="transmembrane region" description="Helical" evidence="8">
    <location>
        <begin position="27"/>
        <end position="47"/>
    </location>
</feature>
<feature type="transmembrane region" description="Helical" evidence="8">
    <location>
        <begin position="300"/>
        <end position="328"/>
    </location>
</feature>
<dbReference type="AlphaFoldDB" id="A0A498R6S1"/>
<evidence type="ECO:0000259" key="10">
    <source>
        <dbReference type="PROSITE" id="PS50885"/>
    </source>
</evidence>
<evidence type="ECO:0000313" key="12">
    <source>
        <dbReference type="Proteomes" id="UP000277811"/>
    </source>
</evidence>
<dbReference type="CDD" id="cd18774">
    <property type="entry name" value="PDC2_HK_sensor"/>
    <property type="match status" value="1"/>
</dbReference>
<name>A0A498R6S1_9FIRM</name>
<keyword evidence="8" id="KW-0472">Membrane</keyword>
<dbReference type="InterPro" id="IPR003660">
    <property type="entry name" value="HAMP_dom"/>
</dbReference>
<dbReference type="InterPro" id="IPR003594">
    <property type="entry name" value="HATPase_dom"/>
</dbReference>
<evidence type="ECO:0000256" key="1">
    <source>
        <dbReference type="ARBA" id="ARBA00000085"/>
    </source>
</evidence>
<keyword evidence="7" id="KW-0902">Two-component regulatory system</keyword>
<evidence type="ECO:0000256" key="4">
    <source>
        <dbReference type="ARBA" id="ARBA00022553"/>
    </source>
</evidence>
<proteinExistence type="predicted"/>
<evidence type="ECO:0000256" key="6">
    <source>
        <dbReference type="ARBA" id="ARBA00022777"/>
    </source>
</evidence>
<dbReference type="PROSITE" id="PS50885">
    <property type="entry name" value="HAMP"/>
    <property type="match status" value="1"/>
</dbReference>
<keyword evidence="4" id="KW-0597">Phosphoprotein</keyword>
<dbReference type="InterPro" id="IPR005467">
    <property type="entry name" value="His_kinase_dom"/>
</dbReference>
<comment type="catalytic activity">
    <reaction evidence="1">
        <text>ATP + protein L-histidine = ADP + protein N-phospho-L-histidine.</text>
        <dbReference type="EC" id="2.7.13.3"/>
    </reaction>
</comment>
<dbReference type="EC" id="2.7.13.3" evidence="3"/>
<gene>
    <name evidence="11" type="ORF">LUCI_3698</name>
</gene>
<dbReference type="PROSITE" id="PS50109">
    <property type="entry name" value="HIS_KIN"/>
    <property type="match status" value="1"/>
</dbReference>
<feature type="domain" description="Histidine kinase" evidence="9">
    <location>
        <begin position="485"/>
        <end position="595"/>
    </location>
</feature>
<comment type="subcellular location">
    <subcellularLocation>
        <location evidence="2">Membrane</location>
    </subcellularLocation>
</comment>
<evidence type="ECO:0000259" key="9">
    <source>
        <dbReference type="PROSITE" id="PS50109"/>
    </source>
</evidence>
<evidence type="ECO:0000256" key="8">
    <source>
        <dbReference type="SAM" id="Phobius"/>
    </source>
</evidence>
<dbReference type="Gene3D" id="6.10.340.10">
    <property type="match status" value="1"/>
</dbReference>
<keyword evidence="5" id="KW-0808">Transferase</keyword>
<dbReference type="GO" id="GO:0016020">
    <property type="term" value="C:membrane"/>
    <property type="evidence" value="ECO:0007669"/>
    <property type="project" value="UniProtKB-SubCell"/>
</dbReference>
<evidence type="ECO:0000256" key="7">
    <source>
        <dbReference type="ARBA" id="ARBA00023012"/>
    </source>
</evidence>